<feature type="domain" description="Calponin-homology (CH)" evidence="4">
    <location>
        <begin position="12"/>
        <end position="131"/>
    </location>
</feature>
<evidence type="ECO:0000313" key="6">
    <source>
        <dbReference type="Proteomes" id="UP001162164"/>
    </source>
</evidence>
<dbReference type="PROSITE" id="PS50010">
    <property type="entry name" value="DH_2"/>
    <property type="match status" value="1"/>
</dbReference>
<dbReference type="InterPro" id="IPR055251">
    <property type="entry name" value="SOS1_NGEF_PH"/>
</dbReference>
<dbReference type="CDD" id="cd01223">
    <property type="entry name" value="PH_Vav"/>
    <property type="match status" value="1"/>
</dbReference>
<dbReference type="SUPFAM" id="SSF47576">
    <property type="entry name" value="Calponin-homology domain, CH-domain"/>
    <property type="match status" value="1"/>
</dbReference>
<dbReference type="Pfam" id="PF22697">
    <property type="entry name" value="SOS1_NGEF_PH"/>
    <property type="match status" value="1"/>
</dbReference>
<evidence type="ECO:0000313" key="5">
    <source>
        <dbReference type="EMBL" id="KAJ8985592.1"/>
    </source>
</evidence>
<accession>A0ABQ9K6E9</accession>
<keyword evidence="6" id="KW-1185">Reference proteome</keyword>
<reference evidence="5" key="1">
    <citation type="journal article" date="2023" name="Insect Mol. Biol.">
        <title>Genome sequencing provides insights into the evolution of gene families encoding plant cell wall-degrading enzymes in longhorned beetles.</title>
        <authorList>
            <person name="Shin N.R."/>
            <person name="Okamura Y."/>
            <person name="Kirsch R."/>
            <person name="Pauchet Y."/>
        </authorList>
    </citation>
    <scope>NUCLEOTIDE SEQUENCE</scope>
    <source>
        <strain evidence="5">MMC_N1</strain>
    </source>
</reference>
<protein>
    <recommendedName>
        <fullName evidence="7">Protein vav</fullName>
    </recommendedName>
</protein>
<feature type="domain" description="DH" evidence="3">
    <location>
        <begin position="202"/>
        <end position="381"/>
    </location>
</feature>
<evidence type="ECO:0000259" key="3">
    <source>
        <dbReference type="PROSITE" id="PS50010"/>
    </source>
</evidence>
<evidence type="ECO:0000256" key="2">
    <source>
        <dbReference type="ARBA" id="ARBA00022737"/>
    </source>
</evidence>
<keyword evidence="2" id="KW-0677">Repeat</keyword>
<dbReference type="Proteomes" id="UP001162164">
    <property type="component" value="Unassembled WGS sequence"/>
</dbReference>
<dbReference type="InterPro" id="IPR001849">
    <property type="entry name" value="PH_domain"/>
</dbReference>
<dbReference type="PROSITE" id="PS50021">
    <property type="entry name" value="CH"/>
    <property type="match status" value="1"/>
</dbReference>
<gene>
    <name evidence="5" type="ORF">NQ317_015083</name>
</gene>
<evidence type="ECO:0000259" key="4">
    <source>
        <dbReference type="PROSITE" id="PS50021"/>
    </source>
</evidence>
<dbReference type="CDD" id="cd21201">
    <property type="entry name" value="CH_VAV"/>
    <property type="match status" value="1"/>
</dbReference>
<dbReference type="Gene3D" id="1.20.900.10">
    <property type="entry name" value="Dbl homology (DH) domain"/>
    <property type="match status" value="1"/>
</dbReference>
<dbReference type="SUPFAM" id="SSF48065">
    <property type="entry name" value="DBL homology domain (DH-domain)"/>
    <property type="match status" value="1"/>
</dbReference>
<dbReference type="InterPro" id="IPR001715">
    <property type="entry name" value="CH_dom"/>
</dbReference>
<dbReference type="InterPro" id="IPR037832">
    <property type="entry name" value="PH_Vav"/>
</dbReference>
<sequence length="565" mass="66030">MAAAFEENDANDELWRECATWLTRWEMLRPDHKANWPKACIADLANILRDGVLLCKLLNKIDPGCIDMKDVNLKPTMAQFLCLRNINLFLKTCMDVFGLKHSDLFDDTMLFDLTNFHKVLCTLSKLSTSPKALRGKVAGFTAQRLKTREEEVIYADLQKVKMPVRERGIIEPSSDFDVTSEEIYQDLCLNRTSLEQPPSFEKRDFVIKELLDTEKNYVDVLSKLKNNFMQPLMSQMNPDEHHAVFFKIKELRDIHSEFLHELSKIRTNPMVKLSNIFMRYREKFLVYGMYCANLTKATTVLQELCDTDEIFNQAVVKYEKEDNNGRFKLRDVLSVPMQRILKYHLLLDKLIENTDPNHEEYNDLRRAREAMLDVAGYINEAARDSDHLEVIHKLQDTITEWDFGSHQKLSDYGRLIKDAELRIKAHDDQRTRSRYVFIFDKCILICKQLKGNQFAFRNLINIADYHVEELHNRQILNKEARWSYQFYLVKNDGQNAYTIFVKCIELKQQIIKAINDALDNLHPKTLQRTSHNFELNTFISPVQCLHCSSISKALYTRATSVTSAI</sequence>
<dbReference type="Pfam" id="PF00621">
    <property type="entry name" value="RhoGEF"/>
    <property type="match status" value="1"/>
</dbReference>
<proteinExistence type="predicted"/>
<organism evidence="5 6">
    <name type="scientific">Molorchus minor</name>
    <dbReference type="NCBI Taxonomy" id="1323400"/>
    <lineage>
        <taxon>Eukaryota</taxon>
        <taxon>Metazoa</taxon>
        <taxon>Ecdysozoa</taxon>
        <taxon>Arthropoda</taxon>
        <taxon>Hexapoda</taxon>
        <taxon>Insecta</taxon>
        <taxon>Pterygota</taxon>
        <taxon>Neoptera</taxon>
        <taxon>Endopterygota</taxon>
        <taxon>Coleoptera</taxon>
        <taxon>Polyphaga</taxon>
        <taxon>Cucujiformia</taxon>
        <taxon>Chrysomeloidea</taxon>
        <taxon>Cerambycidae</taxon>
        <taxon>Lamiinae</taxon>
        <taxon>Monochamini</taxon>
        <taxon>Molorchus</taxon>
    </lineage>
</organism>
<dbReference type="Gene3D" id="2.30.29.30">
    <property type="entry name" value="Pleckstrin-homology domain (PH domain)/Phosphotyrosine-binding domain (PTB)"/>
    <property type="match status" value="1"/>
</dbReference>
<dbReference type="InterPro" id="IPR035899">
    <property type="entry name" value="DBL_dom_sf"/>
</dbReference>
<comment type="caution">
    <text evidence="5">The sequence shown here is derived from an EMBL/GenBank/DDBJ whole genome shotgun (WGS) entry which is preliminary data.</text>
</comment>
<dbReference type="Pfam" id="PF00307">
    <property type="entry name" value="CH"/>
    <property type="match status" value="1"/>
</dbReference>
<dbReference type="InterPro" id="IPR036872">
    <property type="entry name" value="CH_dom_sf"/>
</dbReference>
<evidence type="ECO:0008006" key="7">
    <source>
        <dbReference type="Google" id="ProtNLM"/>
    </source>
</evidence>
<dbReference type="SMART" id="SM00233">
    <property type="entry name" value="PH"/>
    <property type="match status" value="1"/>
</dbReference>
<dbReference type="CDD" id="cd00160">
    <property type="entry name" value="RhoGEF"/>
    <property type="match status" value="1"/>
</dbReference>
<dbReference type="EMBL" id="JAPWTJ010000010">
    <property type="protein sequence ID" value="KAJ8985592.1"/>
    <property type="molecule type" value="Genomic_DNA"/>
</dbReference>
<dbReference type="PANTHER" id="PTHR45818:SF3">
    <property type="entry name" value="PROTEIN VAV"/>
    <property type="match status" value="1"/>
</dbReference>
<dbReference type="PANTHER" id="PTHR45818">
    <property type="entry name" value="PROTEIN VAV"/>
    <property type="match status" value="1"/>
</dbReference>
<evidence type="ECO:0000256" key="1">
    <source>
        <dbReference type="ARBA" id="ARBA00022553"/>
    </source>
</evidence>
<dbReference type="InterPro" id="IPR011993">
    <property type="entry name" value="PH-like_dom_sf"/>
</dbReference>
<name>A0ABQ9K6E9_9CUCU</name>
<dbReference type="Gene3D" id="1.10.418.10">
    <property type="entry name" value="Calponin-like domain"/>
    <property type="match status" value="1"/>
</dbReference>
<dbReference type="SUPFAM" id="SSF50729">
    <property type="entry name" value="PH domain-like"/>
    <property type="match status" value="1"/>
</dbReference>
<dbReference type="InterPro" id="IPR000219">
    <property type="entry name" value="DH_dom"/>
</dbReference>
<dbReference type="SMART" id="SM00325">
    <property type="entry name" value="RhoGEF"/>
    <property type="match status" value="1"/>
</dbReference>
<dbReference type="SMART" id="SM00033">
    <property type="entry name" value="CH"/>
    <property type="match status" value="1"/>
</dbReference>
<keyword evidence="1" id="KW-0597">Phosphoprotein</keyword>